<reference evidence="3" key="1">
    <citation type="submission" date="2024-04" db="EMBL/GenBank/DDBJ databases">
        <title>Salinicola lusitanus LLJ914,a marine bacterium isolated from the Okinawa Trough.</title>
        <authorList>
            <person name="Li J."/>
        </authorList>
    </citation>
    <scope>NUCLEOTIDE SEQUENCE [LARGE SCALE GENOMIC DNA]</scope>
</reference>
<evidence type="ECO:0000313" key="2">
    <source>
        <dbReference type="EMBL" id="KAK7881185.1"/>
    </source>
</evidence>
<evidence type="ECO:0000256" key="1">
    <source>
        <dbReference type="SAM" id="Coils"/>
    </source>
</evidence>
<name>A0AAW0MM37_9GOBI</name>
<sequence>MREDAEDIMRDLLQENGRLEFELTEARRETEAIERQQLQETTELEEAKDETQTMRESLCNAQETIAELELNRSHLEIHSENQERGSFAGRAGGRENVIRKIEMETRGDGASWRSVREAQANQTAAFVATGEAQSQKPASTTCSASSDPRQLIHTKHMCRLDHVNSRNSQVERESPELVVSEASRVCTYICVIWLSVSDHRSHTDLDLDLDLDLDWIWRQCEPGVSLFLFTEASLMRTRGNPLRLCSERYQKIQRLWRQHALAEVIAHAQEANQTLATIDWQHL</sequence>
<keyword evidence="3" id="KW-1185">Reference proteome</keyword>
<evidence type="ECO:0000313" key="3">
    <source>
        <dbReference type="Proteomes" id="UP001460270"/>
    </source>
</evidence>
<gene>
    <name evidence="2" type="ORF">WMY93_029594</name>
</gene>
<organism evidence="2 3">
    <name type="scientific">Mugilogobius chulae</name>
    <name type="common">yellowstripe goby</name>
    <dbReference type="NCBI Taxonomy" id="88201"/>
    <lineage>
        <taxon>Eukaryota</taxon>
        <taxon>Metazoa</taxon>
        <taxon>Chordata</taxon>
        <taxon>Craniata</taxon>
        <taxon>Vertebrata</taxon>
        <taxon>Euteleostomi</taxon>
        <taxon>Actinopterygii</taxon>
        <taxon>Neopterygii</taxon>
        <taxon>Teleostei</taxon>
        <taxon>Neoteleostei</taxon>
        <taxon>Acanthomorphata</taxon>
        <taxon>Gobiaria</taxon>
        <taxon>Gobiiformes</taxon>
        <taxon>Gobioidei</taxon>
        <taxon>Gobiidae</taxon>
        <taxon>Gobionellinae</taxon>
        <taxon>Mugilogobius</taxon>
    </lineage>
</organism>
<proteinExistence type="predicted"/>
<feature type="coiled-coil region" evidence="1">
    <location>
        <begin position="2"/>
        <end position="50"/>
    </location>
</feature>
<comment type="caution">
    <text evidence="2">The sequence shown here is derived from an EMBL/GenBank/DDBJ whole genome shotgun (WGS) entry which is preliminary data.</text>
</comment>
<dbReference type="EMBL" id="JBBPFD010000022">
    <property type="protein sequence ID" value="KAK7881185.1"/>
    <property type="molecule type" value="Genomic_DNA"/>
</dbReference>
<dbReference type="AlphaFoldDB" id="A0AAW0MM37"/>
<keyword evidence="1" id="KW-0175">Coiled coil</keyword>
<protein>
    <submittedName>
        <fullName evidence="2">Uncharacterized protein</fullName>
    </submittedName>
</protein>
<dbReference type="Proteomes" id="UP001460270">
    <property type="component" value="Unassembled WGS sequence"/>
</dbReference>
<accession>A0AAW0MM37</accession>